<accession>A0AAV1SA03</accession>
<dbReference type="EMBL" id="CAWUPB010001173">
    <property type="protein sequence ID" value="CAK7347078.1"/>
    <property type="molecule type" value="Genomic_DNA"/>
</dbReference>
<evidence type="ECO:0000313" key="1">
    <source>
        <dbReference type="EMBL" id="CAK7347078.1"/>
    </source>
</evidence>
<protein>
    <submittedName>
        <fullName evidence="1">Uncharacterized protein</fullName>
    </submittedName>
</protein>
<keyword evidence="2" id="KW-1185">Reference proteome</keyword>
<dbReference type="PANTHER" id="PTHR47868:SF2">
    <property type="entry name" value="OS05G0457700 PROTEIN"/>
    <property type="match status" value="1"/>
</dbReference>
<dbReference type="PANTHER" id="PTHR47868">
    <property type="entry name" value="OS05G0457700 PROTEIN"/>
    <property type="match status" value="1"/>
</dbReference>
<gene>
    <name evidence="1" type="ORF">DCAF_LOCUS19760</name>
</gene>
<organism evidence="1 2">
    <name type="scientific">Dovyalis caffra</name>
    <dbReference type="NCBI Taxonomy" id="77055"/>
    <lineage>
        <taxon>Eukaryota</taxon>
        <taxon>Viridiplantae</taxon>
        <taxon>Streptophyta</taxon>
        <taxon>Embryophyta</taxon>
        <taxon>Tracheophyta</taxon>
        <taxon>Spermatophyta</taxon>
        <taxon>Magnoliopsida</taxon>
        <taxon>eudicotyledons</taxon>
        <taxon>Gunneridae</taxon>
        <taxon>Pentapetalae</taxon>
        <taxon>rosids</taxon>
        <taxon>fabids</taxon>
        <taxon>Malpighiales</taxon>
        <taxon>Salicaceae</taxon>
        <taxon>Flacourtieae</taxon>
        <taxon>Dovyalis</taxon>
    </lineage>
</organism>
<dbReference type="GO" id="GO:0005739">
    <property type="term" value="C:mitochondrion"/>
    <property type="evidence" value="ECO:0007669"/>
    <property type="project" value="TreeGrafter"/>
</dbReference>
<sequence length="139" mass="15073">MLHSAFKLSRAATATVALAARLGLTSFKPSSSPPFRLIHDRIINGPNANPVALQMIDYALSLAKSQRSDESHAQAMLVLEQCLFSQSSENQDVVTHNSKGLVLLAMSSLLFARGNYDDASEKLQNVQDLTHSHLDVRGG</sequence>
<dbReference type="AlphaFoldDB" id="A0AAV1SA03"/>
<comment type="caution">
    <text evidence="1">The sequence shown here is derived from an EMBL/GenBank/DDBJ whole genome shotgun (WGS) entry which is preliminary data.</text>
</comment>
<name>A0AAV1SA03_9ROSI</name>
<evidence type="ECO:0000313" key="2">
    <source>
        <dbReference type="Proteomes" id="UP001314170"/>
    </source>
</evidence>
<dbReference type="Proteomes" id="UP001314170">
    <property type="component" value="Unassembled WGS sequence"/>
</dbReference>
<proteinExistence type="predicted"/>
<reference evidence="1 2" key="1">
    <citation type="submission" date="2024-01" db="EMBL/GenBank/DDBJ databases">
        <authorList>
            <person name="Waweru B."/>
        </authorList>
    </citation>
    <scope>NUCLEOTIDE SEQUENCE [LARGE SCALE GENOMIC DNA]</scope>
</reference>